<sequence>MHLRLQLPLAQLTEMDWDDTMSHTSGYRDKLGACQQYLTTSTHGDARTLLISPLTSERHGSDPHPNQTWTFRPSTI</sequence>
<gene>
    <name evidence="2" type="ORF">Hypma_016165</name>
</gene>
<reference evidence="2" key="1">
    <citation type="submission" date="2018-04" db="EMBL/GenBank/DDBJ databases">
        <title>Whole genome sequencing of Hypsizygus marmoreus.</title>
        <authorList>
            <person name="Choi I.-G."/>
            <person name="Min B."/>
            <person name="Kim J.-G."/>
            <person name="Kim S."/>
            <person name="Oh Y.-L."/>
            <person name="Kong W.-S."/>
            <person name="Park H."/>
            <person name="Jeong J."/>
            <person name="Song E.-S."/>
        </authorList>
    </citation>
    <scope>NUCLEOTIDE SEQUENCE [LARGE SCALE GENOMIC DNA]</scope>
    <source>
        <strain evidence="2">51987-8</strain>
    </source>
</reference>
<dbReference type="EMBL" id="LUEZ02000095">
    <property type="protein sequence ID" value="RDB14959.1"/>
    <property type="molecule type" value="Genomic_DNA"/>
</dbReference>
<keyword evidence="3" id="KW-1185">Reference proteome</keyword>
<feature type="compositionally biased region" description="Polar residues" evidence="1">
    <location>
        <begin position="64"/>
        <end position="76"/>
    </location>
</feature>
<protein>
    <submittedName>
        <fullName evidence="2">Uncharacterized protein</fullName>
    </submittedName>
</protein>
<evidence type="ECO:0000256" key="1">
    <source>
        <dbReference type="SAM" id="MobiDB-lite"/>
    </source>
</evidence>
<dbReference type="InParanoid" id="A0A369IYZ2"/>
<evidence type="ECO:0000313" key="2">
    <source>
        <dbReference type="EMBL" id="RDB14959.1"/>
    </source>
</evidence>
<dbReference type="Proteomes" id="UP000076154">
    <property type="component" value="Unassembled WGS sequence"/>
</dbReference>
<evidence type="ECO:0000313" key="3">
    <source>
        <dbReference type="Proteomes" id="UP000076154"/>
    </source>
</evidence>
<organism evidence="2 3">
    <name type="scientific">Hypsizygus marmoreus</name>
    <name type="common">White beech mushroom</name>
    <name type="synonym">Agaricus marmoreus</name>
    <dbReference type="NCBI Taxonomy" id="39966"/>
    <lineage>
        <taxon>Eukaryota</taxon>
        <taxon>Fungi</taxon>
        <taxon>Dikarya</taxon>
        <taxon>Basidiomycota</taxon>
        <taxon>Agaricomycotina</taxon>
        <taxon>Agaricomycetes</taxon>
        <taxon>Agaricomycetidae</taxon>
        <taxon>Agaricales</taxon>
        <taxon>Tricholomatineae</taxon>
        <taxon>Lyophyllaceae</taxon>
        <taxon>Hypsizygus</taxon>
    </lineage>
</organism>
<dbReference type="AlphaFoldDB" id="A0A369IYZ2"/>
<accession>A0A369IYZ2</accession>
<comment type="caution">
    <text evidence="2">The sequence shown here is derived from an EMBL/GenBank/DDBJ whole genome shotgun (WGS) entry which is preliminary data.</text>
</comment>
<feature type="region of interest" description="Disordered" evidence="1">
    <location>
        <begin position="55"/>
        <end position="76"/>
    </location>
</feature>
<name>A0A369IYZ2_HYPMA</name>
<proteinExistence type="predicted"/>